<dbReference type="GO" id="GO:0006508">
    <property type="term" value="P:proteolysis"/>
    <property type="evidence" value="ECO:0007669"/>
    <property type="project" value="InterPro"/>
</dbReference>
<gene>
    <name evidence="3" type="ORF">TELCIR_25546</name>
</gene>
<dbReference type="PROSITE" id="PS51864">
    <property type="entry name" value="ASTACIN"/>
    <property type="match status" value="1"/>
</dbReference>
<evidence type="ECO:0000256" key="1">
    <source>
        <dbReference type="PROSITE-ProRule" id="PRU01211"/>
    </source>
</evidence>
<keyword evidence="4" id="KW-1185">Reference proteome</keyword>
<evidence type="ECO:0000313" key="4">
    <source>
        <dbReference type="Proteomes" id="UP000230423"/>
    </source>
</evidence>
<dbReference type="AlphaFoldDB" id="A0A2G9T5B0"/>
<protein>
    <submittedName>
        <fullName evidence="3">Astacin</fullName>
    </submittedName>
</protein>
<evidence type="ECO:0000313" key="3">
    <source>
        <dbReference type="EMBL" id="PIO53134.1"/>
    </source>
</evidence>
<sequence>EQLSALEENLDTRATRQKRQASKIAPLWADKKVYYYFDPSINEATKNLVKKATNYIGVRTCITFVESTTAENRIRVFNGTGCFSDIGMIGGEQNLSLDPSCNT</sequence>
<dbReference type="EMBL" id="KZ418757">
    <property type="protein sequence ID" value="PIO53134.1"/>
    <property type="molecule type" value="Genomic_DNA"/>
</dbReference>
<organism evidence="3 4">
    <name type="scientific">Teladorsagia circumcincta</name>
    <name type="common">Brown stomach worm</name>
    <name type="synonym">Ostertagia circumcincta</name>
    <dbReference type="NCBI Taxonomy" id="45464"/>
    <lineage>
        <taxon>Eukaryota</taxon>
        <taxon>Metazoa</taxon>
        <taxon>Ecdysozoa</taxon>
        <taxon>Nematoda</taxon>
        <taxon>Chromadorea</taxon>
        <taxon>Rhabditida</taxon>
        <taxon>Rhabditina</taxon>
        <taxon>Rhabditomorpha</taxon>
        <taxon>Strongyloidea</taxon>
        <taxon>Trichostrongylidae</taxon>
        <taxon>Teladorsagia</taxon>
    </lineage>
</organism>
<feature type="non-terminal residue" evidence="3">
    <location>
        <position position="1"/>
    </location>
</feature>
<dbReference type="Pfam" id="PF01400">
    <property type="entry name" value="Astacin"/>
    <property type="match status" value="1"/>
</dbReference>
<dbReference type="Gene3D" id="3.40.390.10">
    <property type="entry name" value="Collagenase (Catalytic Domain)"/>
    <property type="match status" value="1"/>
</dbReference>
<dbReference type="PANTHER" id="PTHR10127:SF831">
    <property type="entry name" value="ZINC METALLOPROTEINASE NAS-37"/>
    <property type="match status" value="1"/>
</dbReference>
<dbReference type="SUPFAM" id="SSF55486">
    <property type="entry name" value="Metalloproteases ('zincins'), catalytic domain"/>
    <property type="match status" value="1"/>
</dbReference>
<feature type="non-terminal residue" evidence="3">
    <location>
        <position position="103"/>
    </location>
</feature>
<reference evidence="3 4" key="1">
    <citation type="submission" date="2015-09" db="EMBL/GenBank/DDBJ databases">
        <title>Draft genome of the parasitic nematode Teladorsagia circumcincta isolate WARC Sus (inbred).</title>
        <authorList>
            <person name="Mitreva M."/>
        </authorList>
    </citation>
    <scope>NUCLEOTIDE SEQUENCE [LARGE SCALE GENOMIC DNA]</scope>
    <source>
        <strain evidence="3 4">S</strain>
    </source>
</reference>
<dbReference type="Proteomes" id="UP000230423">
    <property type="component" value="Unassembled WGS sequence"/>
</dbReference>
<dbReference type="OrthoDB" id="5808529at2759"/>
<accession>A0A2G9T5B0</accession>
<name>A0A2G9T5B0_TELCI</name>
<dbReference type="InterPro" id="IPR001506">
    <property type="entry name" value="Peptidase_M12A"/>
</dbReference>
<proteinExistence type="predicted"/>
<feature type="domain" description="Peptidase M12A" evidence="2">
    <location>
        <begin position="13"/>
        <end position="103"/>
    </location>
</feature>
<evidence type="ECO:0000259" key="2">
    <source>
        <dbReference type="PROSITE" id="PS51864"/>
    </source>
</evidence>
<dbReference type="GO" id="GO:0004222">
    <property type="term" value="F:metalloendopeptidase activity"/>
    <property type="evidence" value="ECO:0007669"/>
    <property type="project" value="InterPro"/>
</dbReference>
<dbReference type="PANTHER" id="PTHR10127">
    <property type="entry name" value="DISCOIDIN, CUB, EGF, LAMININ , AND ZINC METALLOPROTEASE DOMAIN CONTAINING"/>
    <property type="match status" value="1"/>
</dbReference>
<dbReference type="InterPro" id="IPR024079">
    <property type="entry name" value="MetalloPept_cat_dom_sf"/>
</dbReference>
<comment type="caution">
    <text evidence="1">Lacks conserved residue(s) required for the propagation of feature annotation.</text>
</comment>